<feature type="domain" description="C2H2-type" evidence="15">
    <location>
        <begin position="335"/>
        <end position="362"/>
    </location>
</feature>
<dbReference type="SUPFAM" id="SSF57667">
    <property type="entry name" value="beta-beta-alpha zinc fingers"/>
    <property type="match status" value="4"/>
</dbReference>
<sequence length="423" mass="47804">MSLRVRSVHLSTMPRAFLMRKEGYENCPLKKRPLQLLNEYVDDDDHVSEEVPEPENLSLKPRFVSPEKLRPSSPIQNIPYKHAPTEEVDLAALRYPAFDVYNRAYKMAEKNEPMDPVVLKPTPLEPINLNSTASPYPEHPHWHRSVSYNPYLPFNFSYYRQPSEMYGYNGMLSPLYPVHSPRNFSQNSPRESTSPPHISPPTKAELMGPLTPLSPPEASDPSNTSLYPILAEKLREGRPSPSPTPAYSPTSSCTGSLSPVDFPTSAPSRSETKEPPRYHCSDCNKSYSTFSGLTKHRQFHCSSQVKKSFSCKYCEKVYVSLGALKMHIRTHTLPCKCKLCGKAFSRPWLLQGHIRTHTGEKPFSCPQCMRAFADRSNLRAHMQTHSDVKKYSCKVCKKTFSRMSLLHKHEESGCAGATLPSSA</sequence>
<protein>
    <recommendedName>
        <fullName evidence="15">C2H2-type domain-containing protein</fullName>
    </recommendedName>
</protein>
<evidence type="ECO:0000256" key="10">
    <source>
        <dbReference type="ARBA" id="ARBA00023163"/>
    </source>
</evidence>
<dbReference type="PROSITE" id="PS50157">
    <property type="entry name" value="ZINC_FINGER_C2H2_2"/>
    <property type="match status" value="5"/>
</dbReference>
<dbReference type="PANTHER" id="PTHR24388:SF54">
    <property type="entry name" value="PROTEIN ESCARGOT"/>
    <property type="match status" value="1"/>
</dbReference>
<proteinExistence type="inferred from homology"/>
<feature type="domain" description="C2H2-type" evidence="15">
    <location>
        <begin position="278"/>
        <end position="305"/>
    </location>
</feature>
<evidence type="ECO:0000256" key="12">
    <source>
        <dbReference type="ARBA" id="ARBA00037948"/>
    </source>
</evidence>
<feature type="compositionally biased region" description="Polar residues" evidence="14">
    <location>
        <begin position="182"/>
        <end position="196"/>
    </location>
</feature>
<evidence type="ECO:0000313" key="16">
    <source>
        <dbReference type="EMBL" id="CAD7242765.1"/>
    </source>
</evidence>
<keyword evidence="17" id="KW-1185">Reference proteome</keyword>
<feature type="domain" description="C2H2-type" evidence="15">
    <location>
        <begin position="309"/>
        <end position="332"/>
    </location>
</feature>
<evidence type="ECO:0000256" key="9">
    <source>
        <dbReference type="ARBA" id="ARBA00023125"/>
    </source>
</evidence>
<keyword evidence="10" id="KW-0804">Transcription</keyword>
<evidence type="ECO:0000256" key="3">
    <source>
        <dbReference type="ARBA" id="ARBA00022491"/>
    </source>
</evidence>
<keyword evidence="7" id="KW-0862">Zinc</keyword>
<comment type="similarity">
    <text evidence="12">Belongs to the snail C2H2-type zinc-finger protein family.</text>
</comment>
<dbReference type="PROSITE" id="PS00028">
    <property type="entry name" value="ZINC_FINGER_C2H2_1"/>
    <property type="match status" value="4"/>
</dbReference>
<accession>A0A7R9A043</accession>
<dbReference type="FunFam" id="3.30.160.60:FF:000085">
    <property type="entry name" value="Snail zinc finger protein"/>
    <property type="match status" value="1"/>
</dbReference>
<name>A0A7R9A043_9CRUS</name>
<dbReference type="GO" id="GO:0008270">
    <property type="term" value="F:zinc ion binding"/>
    <property type="evidence" value="ECO:0007669"/>
    <property type="project" value="UniProtKB-KW"/>
</dbReference>
<feature type="region of interest" description="Disordered" evidence="14">
    <location>
        <begin position="182"/>
        <end position="277"/>
    </location>
</feature>
<dbReference type="GO" id="GO:0000978">
    <property type="term" value="F:RNA polymerase II cis-regulatory region sequence-specific DNA binding"/>
    <property type="evidence" value="ECO:0007669"/>
    <property type="project" value="TreeGrafter"/>
</dbReference>
<keyword evidence="8" id="KW-0805">Transcription regulation</keyword>
<keyword evidence="11" id="KW-0539">Nucleus</keyword>
<dbReference type="InterPro" id="IPR036236">
    <property type="entry name" value="Znf_C2H2_sf"/>
</dbReference>
<dbReference type="PANTHER" id="PTHR24388">
    <property type="entry name" value="ZINC FINGER PROTEIN"/>
    <property type="match status" value="1"/>
</dbReference>
<dbReference type="FunFam" id="3.30.160.60:FF:000942">
    <property type="entry name" value="Snail zinc finger protein"/>
    <property type="match status" value="1"/>
</dbReference>
<evidence type="ECO:0000256" key="5">
    <source>
        <dbReference type="ARBA" id="ARBA00022737"/>
    </source>
</evidence>
<keyword evidence="2" id="KW-0217">Developmental protein</keyword>
<evidence type="ECO:0000256" key="7">
    <source>
        <dbReference type="ARBA" id="ARBA00022833"/>
    </source>
</evidence>
<dbReference type="GO" id="GO:2000177">
    <property type="term" value="P:regulation of neural precursor cell proliferation"/>
    <property type="evidence" value="ECO:0007669"/>
    <property type="project" value="UniProtKB-ARBA"/>
</dbReference>
<dbReference type="Gene3D" id="3.30.160.60">
    <property type="entry name" value="Classic Zinc Finger"/>
    <property type="match status" value="4"/>
</dbReference>
<gene>
    <name evidence="16" type="ORF">DSTB1V02_LOCUS2713</name>
</gene>
<keyword evidence="4" id="KW-0479">Metal-binding</keyword>
<dbReference type="GO" id="GO:0000981">
    <property type="term" value="F:DNA-binding transcription factor activity, RNA polymerase II-specific"/>
    <property type="evidence" value="ECO:0007669"/>
    <property type="project" value="TreeGrafter"/>
</dbReference>
<keyword evidence="9" id="KW-0238">DNA-binding</keyword>
<evidence type="ECO:0000259" key="15">
    <source>
        <dbReference type="PROSITE" id="PS50157"/>
    </source>
</evidence>
<dbReference type="EMBL" id="CAJPEV010000314">
    <property type="protein sequence ID" value="CAG0883850.1"/>
    <property type="molecule type" value="Genomic_DNA"/>
</dbReference>
<evidence type="ECO:0000313" key="17">
    <source>
        <dbReference type="Proteomes" id="UP000677054"/>
    </source>
</evidence>
<organism evidence="16">
    <name type="scientific">Darwinula stevensoni</name>
    <dbReference type="NCBI Taxonomy" id="69355"/>
    <lineage>
        <taxon>Eukaryota</taxon>
        <taxon>Metazoa</taxon>
        <taxon>Ecdysozoa</taxon>
        <taxon>Arthropoda</taxon>
        <taxon>Crustacea</taxon>
        <taxon>Oligostraca</taxon>
        <taxon>Ostracoda</taxon>
        <taxon>Podocopa</taxon>
        <taxon>Podocopida</taxon>
        <taxon>Darwinulocopina</taxon>
        <taxon>Darwinuloidea</taxon>
        <taxon>Darwinulidae</taxon>
        <taxon>Darwinula</taxon>
    </lineage>
</organism>
<evidence type="ECO:0000256" key="2">
    <source>
        <dbReference type="ARBA" id="ARBA00022473"/>
    </source>
</evidence>
<keyword evidence="6 13" id="KW-0863">Zinc-finger</keyword>
<dbReference type="InterPro" id="IPR013087">
    <property type="entry name" value="Znf_C2H2_type"/>
</dbReference>
<dbReference type="GO" id="GO:0055059">
    <property type="term" value="P:asymmetric neuroblast division"/>
    <property type="evidence" value="ECO:0007669"/>
    <property type="project" value="UniProtKB-ARBA"/>
</dbReference>
<evidence type="ECO:0000256" key="13">
    <source>
        <dbReference type="PROSITE-ProRule" id="PRU00042"/>
    </source>
</evidence>
<feature type="domain" description="C2H2-type" evidence="15">
    <location>
        <begin position="391"/>
        <end position="410"/>
    </location>
</feature>
<dbReference type="OrthoDB" id="5428132at2759"/>
<evidence type="ECO:0000256" key="11">
    <source>
        <dbReference type="ARBA" id="ARBA00023242"/>
    </source>
</evidence>
<evidence type="ECO:0000256" key="1">
    <source>
        <dbReference type="ARBA" id="ARBA00004123"/>
    </source>
</evidence>
<evidence type="ECO:0000256" key="4">
    <source>
        <dbReference type="ARBA" id="ARBA00022723"/>
    </source>
</evidence>
<evidence type="ECO:0000256" key="8">
    <source>
        <dbReference type="ARBA" id="ARBA00023015"/>
    </source>
</evidence>
<keyword evidence="3" id="KW-0678">Repressor</keyword>
<evidence type="ECO:0000256" key="14">
    <source>
        <dbReference type="SAM" id="MobiDB-lite"/>
    </source>
</evidence>
<dbReference type="InterPro" id="IPR050527">
    <property type="entry name" value="Snail/Krueppel_Znf"/>
</dbReference>
<dbReference type="Pfam" id="PF00096">
    <property type="entry name" value="zf-C2H2"/>
    <property type="match status" value="5"/>
</dbReference>
<comment type="subcellular location">
    <subcellularLocation>
        <location evidence="1">Nucleus</location>
    </subcellularLocation>
</comment>
<feature type="domain" description="C2H2-type" evidence="15">
    <location>
        <begin position="363"/>
        <end position="390"/>
    </location>
</feature>
<dbReference type="GO" id="GO:0005634">
    <property type="term" value="C:nucleus"/>
    <property type="evidence" value="ECO:0007669"/>
    <property type="project" value="UniProtKB-SubCell"/>
</dbReference>
<reference evidence="16" key="1">
    <citation type="submission" date="2020-11" db="EMBL/GenBank/DDBJ databases">
        <authorList>
            <person name="Tran Van P."/>
        </authorList>
    </citation>
    <scope>NUCLEOTIDE SEQUENCE</scope>
</reference>
<evidence type="ECO:0000256" key="6">
    <source>
        <dbReference type="ARBA" id="ARBA00022771"/>
    </source>
</evidence>
<dbReference type="EMBL" id="LR899831">
    <property type="protein sequence ID" value="CAD7242765.1"/>
    <property type="molecule type" value="Genomic_DNA"/>
</dbReference>
<dbReference type="AlphaFoldDB" id="A0A7R9A043"/>
<dbReference type="Proteomes" id="UP000677054">
    <property type="component" value="Unassembled WGS sequence"/>
</dbReference>
<dbReference type="GO" id="GO:0060562">
    <property type="term" value="P:epithelial tube morphogenesis"/>
    <property type="evidence" value="ECO:0007669"/>
    <property type="project" value="UniProtKB-ARBA"/>
</dbReference>
<dbReference type="FunFam" id="3.30.160.60:FF:001114">
    <property type="entry name" value="Zinc finger protein SNAI2"/>
    <property type="match status" value="1"/>
</dbReference>
<keyword evidence="5" id="KW-0677">Repeat</keyword>
<dbReference type="SMART" id="SM00355">
    <property type="entry name" value="ZnF_C2H2"/>
    <property type="match status" value="5"/>
</dbReference>
<dbReference type="FunFam" id="3.30.160.60:FF:000207">
    <property type="entry name" value="zinc finger protein SNAI2"/>
    <property type="match status" value="1"/>
</dbReference>